<protein>
    <recommendedName>
        <fullName evidence="3 9">Protein farnesyltransferase subunit beta</fullName>
        <shortName evidence="9">FTase-beta</shortName>
        <ecNumber evidence="2 9">2.5.1.58</ecNumber>
    </recommendedName>
</protein>
<reference evidence="11 12" key="1">
    <citation type="submission" date="2015-05" db="EMBL/GenBank/DDBJ databases">
        <title>Distinctive expansion of gene families associated with plant cell wall degradation and secondary metabolism in the genomes of grapevine trunk pathogens.</title>
        <authorList>
            <person name="Lawrence D.P."/>
            <person name="Travadon R."/>
            <person name="Rolshausen P.E."/>
            <person name="Baumgartner K."/>
        </authorList>
    </citation>
    <scope>NUCLEOTIDE SEQUENCE [LARGE SCALE GENOMIC DNA]</scope>
    <source>
        <strain evidence="11">UCRPC4</strain>
    </source>
</reference>
<reference evidence="11 12" key="2">
    <citation type="submission" date="2015-05" db="EMBL/GenBank/DDBJ databases">
        <authorList>
            <person name="Morales-Cruz A."/>
            <person name="Amrine K.C."/>
            <person name="Cantu D."/>
        </authorList>
    </citation>
    <scope>NUCLEOTIDE SEQUENCE [LARGE SCALE GENOMIC DNA]</scope>
    <source>
        <strain evidence="11">UCRPC4</strain>
    </source>
</reference>
<evidence type="ECO:0000313" key="11">
    <source>
        <dbReference type="EMBL" id="KKY28901.1"/>
    </source>
</evidence>
<dbReference type="FunFam" id="1.50.10.20:FF:000014">
    <property type="entry name" value="Protein farnesyltransferase subunit beta"/>
    <property type="match status" value="1"/>
</dbReference>
<keyword evidence="7" id="KW-0677">Repeat</keyword>
<dbReference type="EMBL" id="LCWF01000007">
    <property type="protein sequence ID" value="KKY28901.1"/>
    <property type="molecule type" value="Genomic_DNA"/>
</dbReference>
<dbReference type="GO" id="GO:0008270">
    <property type="term" value="F:zinc ion binding"/>
    <property type="evidence" value="ECO:0007669"/>
    <property type="project" value="UniProtKB-UniRule"/>
</dbReference>
<evidence type="ECO:0000256" key="9">
    <source>
        <dbReference type="RuleBase" id="RU365056"/>
    </source>
</evidence>
<evidence type="ECO:0000259" key="10">
    <source>
        <dbReference type="Pfam" id="PF00432"/>
    </source>
</evidence>
<dbReference type="OrthoDB" id="10261146at2759"/>
<keyword evidence="12" id="KW-1185">Reference proteome</keyword>
<comment type="subunit">
    <text evidence="9">Heterodimer of an alpha and a beta subunit.</text>
</comment>
<evidence type="ECO:0000256" key="4">
    <source>
        <dbReference type="ARBA" id="ARBA00022602"/>
    </source>
</evidence>
<dbReference type="GO" id="GO:0097354">
    <property type="term" value="P:prenylation"/>
    <property type="evidence" value="ECO:0007669"/>
    <property type="project" value="UniProtKB-UniRule"/>
</dbReference>
<evidence type="ECO:0000256" key="5">
    <source>
        <dbReference type="ARBA" id="ARBA00022679"/>
    </source>
</evidence>
<accession>A0A0G2F3Q8</accession>
<evidence type="ECO:0000256" key="2">
    <source>
        <dbReference type="ARBA" id="ARBA00012702"/>
    </source>
</evidence>
<dbReference type="InterPro" id="IPR045089">
    <property type="entry name" value="PGGT1B-like"/>
</dbReference>
<keyword evidence="4 9" id="KW-0637">Prenyltransferase</keyword>
<keyword evidence="6 9" id="KW-0479">Metal-binding</keyword>
<dbReference type="AlphaFoldDB" id="A0A0G2F3Q8"/>
<dbReference type="EC" id="2.5.1.58" evidence="2 9"/>
<comment type="similarity">
    <text evidence="1 9">Belongs to the protein prenyltransferase subunit beta family.</text>
</comment>
<dbReference type="InterPro" id="IPR026872">
    <property type="entry name" value="FTB"/>
</dbReference>
<dbReference type="Proteomes" id="UP000053317">
    <property type="component" value="Unassembled WGS sequence"/>
</dbReference>
<keyword evidence="5 9" id="KW-0808">Transferase</keyword>
<comment type="catalytic activity">
    <reaction evidence="9">
        <text>L-cysteinyl-[protein] + (2E,6E)-farnesyl diphosphate = S-(2E,6E)-farnesyl-L-cysteinyl-[protein] + diphosphate</text>
        <dbReference type="Rhea" id="RHEA:13345"/>
        <dbReference type="Rhea" id="RHEA-COMP:10131"/>
        <dbReference type="Rhea" id="RHEA-COMP:11535"/>
        <dbReference type="ChEBI" id="CHEBI:29950"/>
        <dbReference type="ChEBI" id="CHEBI:33019"/>
        <dbReference type="ChEBI" id="CHEBI:86019"/>
        <dbReference type="ChEBI" id="CHEBI:175763"/>
    </reaction>
</comment>
<comment type="caution">
    <text evidence="11">The sequence shown here is derived from an EMBL/GenBank/DDBJ whole genome shotgun (WGS) entry which is preliminary data.</text>
</comment>
<dbReference type="Gene3D" id="1.50.10.20">
    <property type="match status" value="1"/>
</dbReference>
<dbReference type="PANTHER" id="PTHR11774:SF6">
    <property type="entry name" value="PROTEIN FARNESYLTRANSFERASE SUBUNIT BETA"/>
    <property type="match status" value="1"/>
</dbReference>
<feature type="domain" description="Prenyltransferase alpha-alpha toroid" evidence="10">
    <location>
        <begin position="104"/>
        <end position="473"/>
    </location>
</feature>
<evidence type="ECO:0000256" key="1">
    <source>
        <dbReference type="ARBA" id="ARBA00010497"/>
    </source>
</evidence>
<comment type="cofactor">
    <cofactor evidence="9">
        <name>Zn(2+)</name>
        <dbReference type="ChEBI" id="CHEBI:29105"/>
    </cofactor>
    <text evidence="9">Binds 1 zinc ion per subunit.</text>
</comment>
<evidence type="ECO:0000256" key="3">
    <source>
        <dbReference type="ARBA" id="ARBA00015798"/>
    </source>
</evidence>
<comment type="function">
    <text evidence="9">Catalyzes the transfer of a farnesyl moiety from farnesyl diphosphate to a cysteine at the fourth position from the C-terminus of several proteins. The beta subunit is responsible for peptide-binding.</text>
</comment>
<evidence type="ECO:0000256" key="7">
    <source>
        <dbReference type="ARBA" id="ARBA00022737"/>
    </source>
</evidence>
<name>A0A0G2F3Q8_PHACM</name>
<organism evidence="11 12">
    <name type="scientific">Phaeomoniella chlamydospora</name>
    <name type="common">Phaeoacremonium chlamydosporum</name>
    <dbReference type="NCBI Taxonomy" id="158046"/>
    <lineage>
        <taxon>Eukaryota</taxon>
        <taxon>Fungi</taxon>
        <taxon>Dikarya</taxon>
        <taxon>Ascomycota</taxon>
        <taxon>Pezizomycotina</taxon>
        <taxon>Eurotiomycetes</taxon>
        <taxon>Chaetothyriomycetidae</taxon>
        <taxon>Phaeomoniellales</taxon>
        <taxon>Phaeomoniellaceae</taxon>
        <taxon>Phaeomoniella</taxon>
    </lineage>
</organism>
<dbReference type="PANTHER" id="PTHR11774">
    <property type="entry name" value="GERANYLGERANYL TRANSFERASE TYPE BETA SUBUNIT"/>
    <property type="match status" value="1"/>
</dbReference>
<dbReference type="SUPFAM" id="SSF48239">
    <property type="entry name" value="Terpenoid cyclases/Protein prenyltransferases"/>
    <property type="match status" value="1"/>
</dbReference>
<sequence>MRPSRRKVVFNRTSWRYETKPHAPGSTNHPTNCISRSAAKDMEGIPTFDISAEFTQPPEPQDDLITETSKLQAETVAKCLPFLLGPEDPTRNPFDFNEFGVPRLEKIDHVEYLRENLSDFPAPFVVADASRPWMVYWAINGLSLLGQDVSRYRKDVIKTFSPAQSPRGGFGGGHGQLPHLAGSYAALLTIALVGGTEAYDMVDRHAMWQWLGRLKRPDGGFQICEGGEVDTRGAYSAMVLITLLNLPLDLPPDSEARTIGGLQTLTDGLPEWISRCQTYEGGIGGSPGNEAHGAYTFLGIACLCLLGSPEIMLRKHLDLDNLISWLVMQQYAPEGGLAGRKNKLVDGCYSHWLGGCFPLVQAALQGPMTEEQAKSTGPMDIYNREGLVRYTLSCCQQKHGGLRDKPGTRADAYHTNYILSALSQTQHFIYHTPSPTPPSPETSSHRTAATAFQYKALPLRPLLASQSQHPHNNNNNNNNKKDTHLPRIVYDEDDEIQALHPLFVISDAAVKGIREWSLGKEGKW</sequence>
<evidence type="ECO:0000313" key="12">
    <source>
        <dbReference type="Proteomes" id="UP000053317"/>
    </source>
</evidence>
<proteinExistence type="inferred from homology"/>
<evidence type="ECO:0000256" key="8">
    <source>
        <dbReference type="ARBA" id="ARBA00022833"/>
    </source>
</evidence>
<dbReference type="GO" id="GO:0004660">
    <property type="term" value="F:protein farnesyltransferase activity"/>
    <property type="evidence" value="ECO:0007669"/>
    <property type="project" value="UniProtKB-UniRule"/>
</dbReference>
<dbReference type="GO" id="GO:0005965">
    <property type="term" value="C:protein farnesyltransferase complex"/>
    <property type="evidence" value="ECO:0007669"/>
    <property type="project" value="UniProtKB-UniRule"/>
</dbReference>
<dbReference type="Pfam" id="PF00432">
    <property type="entry name" value="Prenyltrans"/>
    <property type="match status" value="1"/>
</dbReference>
<keyword evidence="8 9" id="KW-0862">Zinc</keyword>
<dbReference type="InterPro" id="IPR001330">
    <property type="entry name" value="Prenyltrans"/>
</dbReference>
<dbReference type="InterPro" id="IPR008930">
    <property type="entry name" value="Terpenoid_cyclase/PrenylTrfase"/>
</dbReference>
<gene>
    <name evidence="11" type="ORF">UCRPC4_g00325</name>
</gene>
<evidence type="ECO:0000256" key="6">
    <source>
        <dbReference type="ARBA" id="ARBA00022723"/>
    </source>
</evidence>
<dbReference type="CDD" id="cd02893">
    <property type="entry name" value="FTase"/>
    <property type="match status" value="1"/>
</dbReference>